<feature type="region of interest" description="Disordered" evidence="1">
    <location>
        <begin position="1"/>
        <end position="24"/>
    </location>
</feature>
<feature type="compositionally biased region" description="Polar residues" evidence="1">
    <location>
        <begin position="431"/>
        <end position="452"/>
    </location>
</feature>
<keyword evidence="2" id="KW-0472">Membrane</keyword>
<keyword evidence="4" id="KW-1185">Reference proteome</keyword>
<reference evidence="3" key="1">
    <citation type="submission" date="2021-01" db="EMBL/GenBank/DDBJ databases">
        <authorList>
            <consortium name="Genoscope - CEA"/>
            <person name="William W."/>
        </authorList>
    </citation>
    <scope>NUCLEOTIDE SEQUENCE</scope>
</reference>
<keyword evidence="2" id="KW-0812">Transmembrane</keyword>
<dbReference type="Proteomes" id="UP000683925">
    <property type="component" value="Unassembled WGS sequence"/>
</dbReference>
<name>A0A8S1S505_PAROT</name>
<evidence type="ECO:0008006" key="5">
    <source>
        <dbReference type="Google" id="ProtNLM"/>
    </source>
</evidence>
<evidence type="ECO:0000256" key="1">
    <source>
        <dbReference type="SAM" id="MobiDB-lite"/>
    </source>
</evidence>
<proteinExistence type="predicted"/>
<feature type="region of interest" description="Disordered" evidence="1">
    <location>
        <begin position="325"/>
        <end position="357"/>
    </location>
</feature>
<accession>A0A8S1S505</accession>
<dbReference type="AlphaFoldDB" id="A0A8S1S505"/>
<keyword evidence="2" id="KW-1133">Transmembrane helix</keyword>
<sequence>MEQQNNQEEKQEIISDNSPGLQMQQSEQKDYQKKYFTTKCKWISFSVSFFVLAGIGIFLGIYLSQNKSSAPTLKKFQRDEFQQVDEICMQHQSNGFQNCTQIQMRTKRVVNEVNEKNASSLLILTGLKVQTFKQNSNGTREYDEMIDQNTEIEQQIKKLLRILQATSSTGSQNLCEGIPADECGNVNEVPLITVVTDQQTGAIQQIGVPAEVPDELLQPLVSNVIHIAPTVGESTDSTGSDGKRLLKEDYSNAYLIGKEVFIPKQSKTTSWFGNTVITKKVTKSDKIDGNSSEGTSILDVFEQSQETSLDNNNYLVSSHITTNSKFSNFESSDNTNESTDDDLAGKSETEITNDSNLITVETKSDEDLTNALTEIKNKQQLQYYSIQDLQDKIQRQTDQFEQNQSQQDQTQAQNSNSDSQGGSRLLENESGDVSSTSETQLENQQGECNSNAFNQKRTLKQATVFKQKIGLQAEFQGKVNDRGASGYLQACVSLNGDCVVVLHKRDFSYEGKPLQPVNLKGSKAQRIFGTVILIMGYPLTIGADYNLSWGFTESLIKTESELGISENIYASLGVTAYGELNIVYVVKIRAGVEGHVFKGSATGVAQFKFNQTDNSIVPNRYMVYLDFQIEALTFDLYASWQHISLHWVRRCIGRRWWKICWYYPQIGYSNWSDIFRKSFQLAKLQATQRIFQLASKCF</sequence>
<dbReference type="OMA" id="NCTQIQM"/>
<feature type="transmembrane region" description="Helical" evidence="2">
    <location>
        <begin position="42"/>
        <end position="63"/>
    </location>
</feature>
<evidence type="ECO:0000256" key="2">
    <source>
        <dbReference type="SAM" id="Phobius"/>
    </source>
</evidence>
<feature type="compositionally biased region" description="Polar residues" evidence="1">
    <location>
        <begin position="14"/>
        <end position="24"/>
    </location>
</feature>
<gene>
    <name evidence="3" type="ORF">POCTA_138.1.T0060327</name>
</gene>
<dbReference type="EMBL" id="CAJJDP010000005">
    <property type="protein sequence ID" value="CAD8135318.1"/>
    <property type="molecule type" value="Genomic_DNA"/>
</dbReference>
<protein>
    <recommendedName>
        <fullName evidence="5">Transmembrane protein</fullName>
    </recommendedName>
</protein>
<evidence type="ECO:0000313" key="4">
    <source>
        <dbReference type="Proteomes" id="UP000683925"/>
    </source>
</evidence>
<comment type="caution">
    <text evidence="3">The sequence shown here is derived from an EMBL/GenBank/DDBJ whole genome shotgun (WGS) entry which is preliminary data.</text>
</comment>
<organism evidence="3 4">
    <name type="scientific">Paramecium octaurelia</name>
    <dbReference type="NCBI Taxonomy" id="43137"/>
    <lineage>
        <taxon>Eukaryota</taxon>
        <taxon>Sar</taxon>
        <taxon>Alveolata</taxon>
        <taxon>Ciliophora</taxon>
        <taxon>Intramacronucleata</taxon>
        <taxon>Oligohymenophorea</taxon>
        <taxon>Peniculida</taxon>
        <taxon>Parameciidae</taxon>
        <taxon>Paramecium</taxon>
    </lineage>
</organism>
<feature type="compositionally biased region" description="Low complexity" evidence="1">
    <location>
        <begin position="397"/>
        <end position="420"/>
    </location>
</feature>
<dbReference type="OrthoDB" id="307560at2759"/>
<feature type="region of interest" description="Disordered" evidence="1">
    <location>
        <begin position="397"/>
        <end position="452"/>
    </location>
</feature>
<evidence type="ECO:0000313" key="3">
    <source>
        <dbReference type="EMBL" id="CAD8135318.1"/>
    </source>
</evidence>